<keyword evidence="1" id="KW-1133">Transmembrane helix</keyword>
<dbReference type="AlphaFoldDB" id="A0A5N3RBY3"/>
<sequence>MLLTYGFLGIVGVIWLVYSRNPNSFELTADTLKIFNESLNAGVLLVIPFIFGALGAFTRMLIASVDMMKLVPVVLSSGLMAMFSWVAIKSQVLLAILAPHLDKKNITESITSQMGSDFYLMAIIAVVVGMFSSNMFIFVEQRVTQATSQKSNSA</sequence>
<feature type="transmembrane region" description="Helical" evidence="1">
    <location>
        <begin position="118"/>
        <end position="139"/>
    </location>
</feature>
<dbReference type="Proteomes" id="UP000326789">
    <property type="component" value="Unassembled WGS sequence"/>
</dbReference>
<keyword evidence="1" id="KW-0812">Transmembrane</keyword>
<evidence type="ECO:0000256" key="1">
    <source>
        <dbReference type="SAM" id="Phobius"/>
    </source>
</evidence>
<dbReference type="EMBL" id="VWSE01000002">
    <property type="protein sequence ID" value="KAB0292006.1"/>
    <property type="molecule type" value="Genomic_DNA"/>
</dbReference>
<comment type="caution">
    <text evidence="2">The sequence shown here is derived from an EMBL/GenBank/DDBJ whole genome shotgun (WGS) entry which is preliminary data.</text>
</comment>
<name>A0A5N3RBY3_9VIBR</name>
<feature type="transmembrane region" description="Helical" evidence="1">
    <location>
        <begin position="43"/>
        <end position="62"/>
    </location>
</feature>
<dbReference type="RefSeq" id="WP_150868717.1">
    <property type="nucleotide sequence ID" value="NZ_VWSE01000002.1"/>
</dbReference>
<evidence type="ECO:0000313" key="3">
    <source>
        <dbReference type="Proteomes" id="UP000326789"/>
    </source>
</evidence>
<protein>
    <submittedName>
        <fullName evidence="2">Uncharacterized protein</fullName>
    </submittedName>
</protein>
<gene>
    <name evidence="2" type="ORF">F2P58_02415</name>
</gene>
<feature type="transmembrane region" description="Helical" evidence="1">
    <location>
        <begin position="74"/>
        <end position="98"/>
    </location>
</feature>
<evidence type="ECO:0000313" key="2">
    <source>
        <dbReference type="EMBL" id="KAB0292006.1"/>
    </source>
</evidence>
<organism evidence="2 3">
    <name type="scientific">Vibrio fortis</name>
    <dbReference type="NCBI Taxonomy" id="212667"/>
    <lineage>
        <taxon>Bacteria</taxon>
        <taxon>Pseudomonadati</taxon>
        <taxon>Pseudomonadota</taxon>
        <taxon>Gammaproteobacteria</taxon>
        <taxon>Vibrionales</taxon>
        <taxon>Vibrionaceae</taxon>
        <taxon>Vibrio</taxon>
    </lineage>
</organism>
<keyword evidence="1" id="KW-0472">Membrane</keyword>
<proteinExistence type="predicted"/>
<accession>A0A5N3RBY3</accession>
<reference evidence="2 3" key="1">
    <citation type="submission" date="2019-09" db="EMBL/GenBank/DDBJ databases">
        <title>Whole genome sequence of Vibrio fortis.</title>
        <authorList>
            <person name="Das S.K."/>
        </authorList>
    </citation>
    <scope>NUCLEOTIDE SEQUENCE [LARGE SCALE GENOMIC DNA]</scope>
    <source>
        <strain evidence="2 3">AN60</strain>
    </source>
</reference>